<keyword evidence="3" id="KW-1185">Reference proteome</keyword>
<dbReference type="BioCyc" id="CAULO:CC0913-MONOMER"/>
<gene>
    <name evidence="2" type="ordered locus">CC_0913</name>
</gene>
<evidence type="ECO:0000256" key="1">
    <source>
        <dbReference type="SAM" id="MobiDB-lite"/>
    </source>
</evidence>
<dbReference type="PIR" id="E87362">
    <property type="entry name" value="E87362"/>
</dbReference>
<dbReference type="STRING" id="190650.CC_0913"/>
<feature type="compositionally biased region" description="Basic and acidic residues" evidence="1">
    <location>
        <begin position="122"/>
        <end position="135"/>
    </location>
</feature>
<name>Q9A9R1_CAUVC</name>
<proteinExistence type="predicted"/>
<evidence type="ECO:0000313" key="3">
    <source>
        <dbReference type="Proteomes" id="UP000001816"/>
    </source>
</evidence>
<accession>Q9A9R1</accession>
<dbReference type="AlphaFoldDB" id="Q9A9R1"/>
<dbReference type="KEGG" id="ccr:CC_0913"/>
<feature type="region of interest" description="Disordered" evidence="1">
    <location>
        <begin position="100"/>
        <end position="135"/>
    </location>
</feature>
<organism evidence="2 3">
    <name type="scientific">Caulobacter vibrioides (strain ATCC 19089 / CIP 103742 / CB 15)</name>
    <name type="common">Caulobacter crescentus</name>
    <dbReference type="NCBI Taxonomy" id="190650"/>
    <lineage>
        <taxon>Bacteria</taxon>
        <taxon>Pseudomonadati</taxon>
        <taxon>Pseudomonadota</taxon>
        <taxon>Alphaproteobacteria</taxon>
        <taxon>Caulobacterales</taxon>
        <taxon>Caulobacteraceae</taxon>
        <taxon>Caulobacter</taxon>
    </lineage>
</organism>
<dbReference type="EnsemblBacteria" id="AAK22897">
    <property type="protein sequence ID" value="AAK22897"/>
    <property type="gene ID" value="CC_0913"/>
</dbReference>
<dbReference type="Proteomes" id="UP000001816">
    <property type="component" value="Chromosome"/>
</dbReference>
<dbReference type="HOGENOM" id="CLU_1188232_0_0_5"/>
<dbReference type="SMR" id="Q9A9R1"/>
<evidence type="ECO:0000313" key="2">
    <source>
        <dbReference type="EMBL" id="AAK22897.1"/>
    </source>
</evidence>
<sequence>MRPSLSATGPLGNAVRAWRALRLDQRQDVALHQPDQFVLETLRIERQLGLDGRRAQQADDRVGQDEPGFRRHVEIEPGLAGDGVEEQAVMPHHRRVARLAGEGVQQRPASRRRPFEGGGQGAHDHPHRADPGTVDDDRCDAVARGGGLPLGQRRQDRLLALEVLVERADADPRPLGDVVGGQGPDAALLQKLKGRLENRLDRRLGPRLARRSPRLFSHLPDRSRAACPCGQGE</sequence>
<dbReference type="EMBL" id="AE005673">
    <property type="protein sequence ID" value="AAK22897.1"/>
    <property type="molecule type" value="Genomic_DNA"/>
</dbReference>
<reference evidence="2 3" key="1">
    <citation type="journal article" date="2001" name="Proc. Natl. Acad. Sci. U.S.A.">
        <title>Complete genome sequence of Caulobacter crescentus.</title>
        <authorList>
            <person name="Nierman W.C."/>
            <person name="Feldblyum T.V."/>
            <person name="Laub M.T."/>
            <person name="Paulsen I.T."/>
            <person name="Nelson K.E."/>
            <person name="Eisen J.A."/>
            <person name="Heidelberg J.F."/>
            <person name="Alley M.R."/>
            <person name="Ohta N."/>
            <person name="Maddock J.R."/>
            <person name="Potocka I."/>
            <person name="Nelson W.C."/>
            <person name="Newton A."/>
            <person name="Stephens C."/>
            <person name="Phadke N.D."/>
            <person name="Ely B."/>
            <person name="DeBoy R.T."/>
            <person name="Dodson R.J."/>
            <person name="Durkin A.S."/>
            <person name="Gwinn M.L."/>
            <person name="Haft D.H."/>
            <person name="Kolonay J.F."/>
            <person name="Smit J."/>
            <person name="Craven M.B."/>
            <person name="Khouri H."/>
            <person name="Shetty J."/>
            <person name="Berry K."/>
            <person name="Utterback T."/>
            <person name="Tran K."/>
            <person name="Wolf A."/>
            <person name="Vamathevan J."/>
            <person name="Ermolaeva M."/>
            <person name="White O."/>
            <person name="Salzberg S.L."/>
            <person name="Venter J.C."/>
            <person name="Shapiro L."/>
            <person name="Fraser C.M."/>
        </authorList>
    </citation>
    <scope>NUCLEOTIDE SEQUENCE [LARGE SCALE GENOMIC DNA]</scope>
    <source>
        <strain evidence="3">ATCC 19089 / CB15</strain>
    </source>
</reference>
<protein>
    <submittedName>
        <fullName evidence="2">Uncharacterized protein</fullName>
    </submittedName>
</protein>